<sequence>MTQPGDSRAAASRAEHVESGVELAYAGFDTFLKSGPTAVEAAGGADAAVLGVPYDGAVSNRPGARFGPRAVRRASGWLAYLSGYKGGLTNVRTEQQVSFSALDIVDCGDVPVFPMDRERTADSIAAHVATVTARGTMPVVIGGDHYCTYPAFQGFAAASDHSRIGLVQIDAHSDTVDGSAAFGEHFHGSTTHHIAQTAYTDFDHIAQVGLRGYESPDFFEFADENGLSVYTMRDVERRGVRPVIEDAVTAAAADTDAVYVTFDIDAVDPAAAPGTGTPEPGGLTASQALAVMDVLGAHDAVGAADLMEVAPTHDPTGNTARLAAYLLVTLLERQFAEADGN</sequence>
<dbReference type="HOGENOM" id="CLU_039478_0_2_2"/>
<reference evidence="6 7" key="1">
    <citation type="journal article" date="2005" name="Genome Res.">
        <title>Living with two extremes: conclusions from the genome sequence of Natronomonas pharaonis.</title>
        <authorList>
            <person name="Falb M."/>
            <person name="Pfeiffer F."/>
            <person name="Palm P."/>
            <person name="Rodewald K."/>
            <person name="Hickmann V."/>
            <person name="Tittor J."/>
            <person name="Oesterhelt D."/>
        </authorList>
    </citation>
    <scope>NUCLEOTIDE SEQUENCE [LARGE SCALE GENOMIC DNA]</scope>
    <source>
        <strain evidence="7">ATCC 35678 / DSM 2160 / CIP 103997 / JCM 8858 / NBRC 14720 / NCIMB 2260 / Gabara</strain>
    </source>
</reference>
<evidence type="ECO:0000313" key="7">
    <source>
        <dbReference type="Proteomes" id="UP000002698"/>
    </source>
</evidence>
<dbReference type="InterPro" id="IPR006035">
    <property type="entry name" value="Ureohydrolase"/>
</dbReference>
<dbReference type="Gene3D" id="3.40.800.10">
    <property type="entry name" value="Ureohydrolase domain"/>
    <property type="match status" value="1"/>
</dbReference>
<evidence type="ECO:0000256" key="5">
    <source>
        <dbReference type="RuleBase" id="RU003684"/>
    </source>
</evidence>
<dbReference type="InterPro" id="IPR005925">
    <property type="entry name" value="Agmatinase-rel"/>
</dbReference>
<organism evidence="6 7">
    <name type="scientific">Natronomonas pharaonis (strain ATCC 35678 / DSM 2160 / CIP 103997 / JCM 8858 / NBRC 14720 / NCIMB 2260 / Gabara)</name>
    <name type="common">Halobacterium pharaonis</name>
    <dbReference type="NCBI Taxonomy" id="348780"/>
    <lineage>
        <taxon>Archaea</taxon>
        <taxon>Methanobacteriati</taxon>
        <taxon>Methanobacteriota</taxon>
        <taxon>Stenosarchaea group</taxon>
        <taxon>Halobacteria</taxon>
        <taxon>Halobacteriales</taxon>
        <taxon>Natronomonadaceae</taxon>
        <taxon>Natronomonas</taxon>
    </lineage>
</organism>
<comment type="cofactor">
    <cofactor evidence="4">
        <name>Mn(2+)</name>
        <dbReference type="ChEBI" id="CHEBI:29035"/>
    </cofactor>
    <text evidence="4">Binds 2 manganese ions per subunit.</text>
</comment>
<dbReference type="InterPro" id="IPR020855">
    <property type="entry name" value="Ureohydrolase_Mn_BS"/>
</dbReference>
<dbReference type="PROSITE" id="PS51409">
    <property type="entry name" value="ARGINASE_2"/>
    <property type="match status" value="1"/>
</dbReference>
<dbReference type="KEGG" id="nph:NP_3022A"/>
<dbReference type="eggNOG" id="arCOG01700">
    <property type="taxonomic scope" value="Archaea"/>
</dbReference>
<dbReference type="SUPFAM" id="SSF52768">
    <property type="entry name" value="Arginase/deacetylase"/>
    <property type="match status" value="1"/>
</dbReference>
<feature type="binding site" evidence="4">
    <location>
        <position position="174"/>
    </location>
    <ligand>
        <name>Mn(2+)</name>
        <dbReference type="ChEBI" id="CHEBI:29035"/>
        <label>1</label>
    </ligand>
</feature>
<feature type="binding site" evidence="4">
    <location>
        <position position="145"/>
    </location>
    <ligand>
        <name>Mn(2+)</name>
        <dbReference type="ChEBI" id="CHEBI:29035"/>
        <label>1</label>
    </ligand>
</feature>
<dbReference type="PRINTS" id="PR00116">
    <property type="entry name" value="ARGINASE"/>
</dbReference>
<dbReference type="GO" id="GO:0046872">
    <property type="term" value="F:metal ion binding"/>
    <property type="evidence" value="ECO:0007669"/>
    <property type="project" value="UniProtKB-KW"/>
</dbReference>
<dbReference type="GO" id="GO:0033389">
    <property type="term" value="P:putrescine biosynthetic process from arginine, via agmatine"/>
    <property type="evidence" value="ECO:0007669"/>
    <property type="project" value="TreeGrafter"/>
</dbReference>
<protein>
    <submittedName>
        <fullName evidence="6">Agmatinase</fullName>
        <ecNumber evidence="6">3.5.3.11</ecNumber>
    </submittedName>
</protein>
<evidence type="ECO:0000313" key="6">
    <source>
        <dbReference type="EMBL" id="CAI49602.1"/>
    </source>
</evidence>
<feature type="binding site" evidence="4">
    <location>
        <position position="172"/>
    </location>
    <ligand>
        <name>Mn(2+)</name>
        <dbReference type="ChEBI" id="CHEBI:29035"/>
        <label>1</label>
    </ligand>
</feature>
<evidence type="ECO:0000256" key="3">
    <source>
        <dbReference type="ARBA" id="ARBA00022801"/>
    </source>
</evidence>
<dbReference type="STRING" id="348780.NP_3022A"/>
<dbReference type="CDD" id="cd09990">
    <property type="entry name" value="Agmatinase-like"/>
    <property type="match status" value="1"/>
</dbReference>
<evidence type="ECO:0000256" key="1">
    <source>
        <dbReference type="ARBA" id="ARBA00009227"/>
    </source>
</evidence>
<dbReference type="PIRSF" id="PIRSF036979">
    <property type="entry name" value="Arginase"/>
    <property type="match status" value="1"/>
</dbReference>
<comment type="similarity">
    <text evidence="1">Belongs to the arginase family. Agmatinase subfamily.</text>
</comment>
<name>A0A1U7EWX2_NATPD</name>
<gene>
    <name evidence="6" type="primary">speB1</name>
    <name evidence="6" type="ordered locus">NP_3022A</name>
</gene>
<feature type="binding site" evidence="4">
    <location>
        <position position="265"/>
    </location>
    <ligand>
        <name>Mn(2+)</name>
        <dbReference type="ChEBI" id="CHEBI:29035"/>
        <label>1</label>
    </ligand>
</feature>
<dbReference type="PROSITE" id="PS01053">
    <property type="entry name" value="ARGINASE_1"/>
    <property type="match status" value="1"/>
</dbReference>
<accession>A0A1U7EWX2</accession>
<dbReference type="GeneID" id="3703212"/>
<dbReference type="Proteomes" id="UP000002698">
    <property type="component" value="Chromosome"/>
</dbReference>
<evidence type="ECO:0000256" key="2">
    <source>
        <dbReference type="ARBA" id="ARBA00022723"/>
    </source>
</evidence>
<feature type="binding site" evidence="4">
    <location>
        <position position="263"/>
    </location>
    <ligand>
        <name>Mn(2+)</name>
        <dbReference type="ChEBI" id="CHEBI:29035"/>
        <label>1</label>
    </ligand>
</feature>
<dbReference type="Pfam" id="PF00491">
    <property type="entry name" value="Arginase"/>
    <property type="match status" value="1"/>
</dbReference>
<dbReference type="InterPro" id="IPR023696">
    <property type="entry name" value="Ureohydrolase_dom_sf"/>
</dbReference>
<evidence type="ECO:0000256" key="4">
    <source>
        <dbReference type="PIRSR" id="PIRSR036979-1"/>
    </source>
</evidence>
<dbReference type="EMBL" id="CR936257">
    <property type="protein sequence ID" value="CAI49602.1"/>
    <property type="molecule type" value="Genomic_DNA"/>
</dbReference>
<feature type="binding site" evidence="4">
    <location>
        <position position="170"/>
    </location>
    <ligand>
        <name>Mn(2+)</name>
        <dbReference type="ChEBI" id="CHEBI:29035"/>
        <label>1</label>
    </ligand>
</feature>
<dbReference type="EC" id="3.5.3.11" evidence="6"/>
<dbReference type="RefSeq" id="WP_011323225.1">
    <property type="nucleotide sequence ID" value="NC_007426.1"/>
</dbReference>
<dbReference type="NCBIfam" id="TIGR01230">
    <property type="entry name" value="agmatinase"/>
    <property type="match status" value="1"/>
</dbReference>
<dbReference type="PANTHER" id="PTHR11358:SF26">
    <property type="entry name" value="GUANIDINO ACID HYDROLASE, MITOCHONDRIAL"/>
    <property type="match status" value="1"/>
</dbReference>
<keyword evidence="4" id="KW-0464">Manganese</keyword>
<dbReference type="EnsemblBacteria" id="CAI49602">
    <property type="protein sequence ID" value="CAI49602"/>
    <property type="gene ID" value="NP_3022A"/>
</dbReference>
<keyword evidence="3 5" id="KW-0378">Hydrolase</keyword>
<dbReference type="PANTHER" id="PTHR11358">
    <property type="entry name" value="ARGINASE/AGMATINASE"/>
    <property type="match status" value="1"/>
</dbReference>
<proteinExistence type="inferred from homology"/>
<dbReference type="GO" id="GO:0008783">
    <property type="term" value="F:agmatinase activity"/>
    <property type="evidence" value="ECO:0007669"/>
    <property type="project" value="UniProtKB-EC"/>
</dbReference>
<dbReference type="OrthoDB" id="7186at2157"/>
<dbReference type="AlphaFoldDB" id="A0A1U7EWX2"/>
<keyword evidence="7" id="KW-1185">Reference proteome</keyword>
<keyword evidence="2 4" id="KW-0479">Metal-binding</keyword>